<gene>
    <name evidence="1" type="ORF">GCM10008025_00650</name>
</gene>
<organism evidence="1 2">
    <name type="scientific">Ornithinibacillus halotolerans</name>
    <dbReference type="NCBI Taxonomy" id="1274357"/>
    <lineage>
        <taxon>Bacteria</taxon>
        <taxon>Bacillati</taxon>
        <taxon>Bacillota</taxon>
        <taxon>Bacilli</taxon>
        <taxon>Bacillales</taxon>
        <taxon>Bacillaceae</taxon>
        <taxon>Ornithinibacillus</taxon>
    </lineage>
</organism>
<dbReference type="Proteomes" id="UP000613512">
    <property type="component" value="Unassembled WGS sequence"/>
</dbReference>
<evidence type="ECO:0000313" key="2">
    <source>
        <dbReference type="Proteomes" id="UP000613512"/>
    </source>
</evidence>
<evidence type="ECO:0000313" key="1">
    <source>
        <dbReference type="EMBL" id="GGA60493.1"/>
    </source>
</evidence>
<reference evidence="1" key="1">
    <citation type="journal article" date="2014" name="Int. J. Syst. Evol. Microbiol.">
        <title>Complete genome sequence of Corynebacterium casei LMG S-19264T (=DSM 44701T), isolated from a smear-ripened cheese.</title>
        <authorList>
            <consortium name="US DOE Joint Genome Institute (JGI-PGF)"/>
            <person name="Walter F."/>
            <person name="Albersmeier A."/>
            <person name="Kalinowski J."/>
            <person name="Ruckert C."/>
        </authorList>
    </citation>
    <scope>NUCLEOTIDE SEQUENCE</scope>
    <source>
        <strain evidence="1">CGMCC 1.12408</strain>
    </source>
</reference>
<proteinExistence type="predicted"/>
<name>A0A916RKY1_9BACI</name>
<protein>
    <submittedName>
        <fullName evidence="1">Uncharacterized protein</fullName>
    </submittedName>
</protein>
<sequence>MKNSKLGIFRNIFLGLLIILLIKNIFGLTFSLPTTFKDLIVEDIVENEQLVITSLDTERIANIKIATYTETGARIEVEIEDKDLIHTLLSNEVRLYRTSKFMSSENEYDLYIHFYGTTHRYFIGEDYIRGKRGDYKVLDDHNEVYESVMKLFKEGSK</sequence>
<accession>A0A916RKY1</accession>
<dbReference type="EMBL" id="BMEY01000001">
    <property type="protein sequence ID" value="GGA60493.1"/>
    <property type="molecule type" value="Genomic_DNA"/>
</dbReference>
<comment type="caution">
    <text evidence="1">The sequence shown here is derived from an EMBL/GenBank/DDBJ whole genome shotgun (WGS) entry which is preliminary data.</text>
</comment>
<dbReference type="AlphaFoldDB" id="A0A916RKY1"/>
<dbReference type="RefSeq" id="WP_188382687.1">
    <property type="nucleotide sequence ID" value="NZ_BMEY01000001.1"/>
</dbReference>
<reference evidence="1" key="2">
    <citation type="submission" date="2020-09" db="EMBL/GenBank/DDBJ databases">
        <authorList>
            <person name="Sun Q."/>
            <person name="Zhou Y."/>
        </authorList>
    </citation>
    <scope>NUCLEOTIDE SEQUENCE</scope>
    <source>
        <strain evidence="1">CGMCC 1.12408</strain>
    </source>
</reference>
<keyword evidence="2" id="KW-1185">Reference proteome</keyword>